<keyword evidence="1" id="KW-1133">Transmembrane helix</keyword>
<dbReference type="AlphaFoldDB" id="A0A6G6Y5Y9"/>
<dbReference type="EMBL" id="CP049109">
    <property type="protein sequence ID" value="QIG80003.1"/>
    <property type="molecule type" value="Genomic_DNA"/>
</dbReference>
<dbReference type="Proteomes" id="UP000501568">
    <property type="component" value="Chromosome"/>
</dbReference>
<evidence type="ECO:0000256" key="1">
    <source>
        <dbReference type="SAM" id="Phobius"/>
    </source>
</evidence>
<keyword evidence="1" id="KW-0472">Membrane</keyword>
<reference evidence="2 3" key="1">
    <citation type="submission" date="2020-02" db="EMBL/GenBank/DDBJ databases">
        <authorList>
            <person name="Zheng R.K."/>
            <person name="Sun C.M."/>
        </authorList>
    </citation>
    <scope>NUCLEOTIDE SEQUENCE [LARGE SCALE GENOMIC DNA]</scope>
    <source>
        <strain evidence="3">zrk23</strain>
    </source>
</reference>
<feature type="transmembrane region" description="Helical" evidence="1">
    <location>
        <begin position="79"/>
        <end position="100"/>
    </location>
</feature>
<proteinExistence type="predicted"/>
<name>A0A6G6Y5Y9_9SPHN</name>
<evidence type="ECO:0000313" key="3">
    <source>
        <dbReference type="Proteomes" id="UP000501568"/>
    </source>
</evidence>
<organism evidence="2 3">
    <name type="scientific">Stakelama tenebrarum</name>
    <dbReference type="NCBI Taxonomy" id="2711215"/>
    <lineage>
        <taxon>Bacteria</taxon>
        <taxon>Pseudomonadati</taxon>
        <taxon>Pseudomonadota</taxon>
        <taxon>Alphaproteobacteria</taxon>
        <taxon>Sphingomonadales</taxon>
        <taxon>Sphingomonadaceae</taxon>
        <taxon>Stakelama</taxon>
    </lineage>
</organism>
<dbReference type="RefSeq" id="WP_165327007.1">
    <property type="nucleotide sequence ID" value="NZ_CP049109.1"/>
</dbReference>
<dbReference type="KEGG" id="spzr:G5C33_09585"/>
<keyword evidence="1" id="KW-0812">Transmembrane</keyword>
<feature type="transmembrane region" description="Helical" evidence="1">
    <location>
        <begin position="34"/>
        <end position="58"/>
    </location>
</feature>
<keyword evidence="3" id="KW-1185">Reference proteome</keyword>
<accession>A0A6G6Y5Y9</accession>
<sequence length="104" mass="10935">MTDNHPEGNAQHPVWETEGVPGWQAALIRLARPALLWALGIVTMGLGALLVGIVEAIVPGRGIAMAKAMAALLRAYPGYLYLLVAFLFGGQALASVIKAWKGTA</sequence>
<evidence type="ECO:0000313" key="2">
    <source>
        <dbReference type="EMBL" id="QIG80003.1"/>
    </source>
</evidence>
<gene>
    <name evidence="2" type="ORF">G5C33_09585</name>
</gene>
<protein>
    <submittedName>
        <fullName evidence="2">Uncharacterized protein</fullName>
    </submittedName>
</protein>